<feature type="region of interest" description="Disordered" evidence="1">
    <location>
        <begin position="157"/>
        <end position="182"/>
    </location>
</feature>
<evidence type="ECO:0000259" key="2">
    <source>
        <dbReference type="Pfam" id="PF15017"/>
    </source>
</evidence>
<reference evidence="3 4" key="1">
    <citation type="journal article" date="2024" name="Genome Biol. Evol.">
        <title>Chromosome-level genome assembly of the viviparous eelpout Zoarces viviparus.</title>
        <authorList>
            <person name="Fuhrmann N."/>
            <person name="Brasseur M.V."/>
            <person name="Bakowski C.E."/>
            <person name="Podsiadlowski L."/>
            <person name="Prost S."/>
            <person name="Krehenwinkel H."/>
            <person name="Mayer C."/>
        </authorList>
    </citation>
    <scope>NUCLEOTIDE SEQUENCE [LARGE SCALE GENOMIC DNA]</scope>
    <source>
        <strain evidence="3">NO-MEL_2022_Ind0_liver</strain>
    </source>
</reference>
<comment type="caution">
    <text evidence="3">The sequence shown here is derived from an EMBL/GenBank/DDBJ whole genome shotgun (WGS) entry which is preliminary data.</text>
</comment>
<keyword evidence="4" id="KW-1185">Reference proteome</keyword>
<evidence type="ECO:0000313" key="4">
    <source>
        <dbReference type="Proteomes" id="UP001488805"/>
    </source>
</evidence>
<sequence length="182" mass="20056">MAKRRPDDTLLLHGSPSKRCHLSLSSVDLPPESMAPAGGVSPPSLLALMGSRCRKRPHHIEDPEKQEEAALHRKPACCDTRKHAATLLALQTSGGFQDRRSTSTLTRSKKRPRDDCTGLETAAPKANDKAGEDNAEDCMYNTFQYWRAPLPELDLSLLEDANHSQSKDEPKVKHSSSDAMET</sequence>
<dbReference type="Pfam" id="PF15017">
    <property type="entry name" value="WRNPLPNID"/>
    <property type="match status" value="1"/>
</dbReference>
<dbReference type="InterPro" id="IPR033461">
    <property type="entry name" value="WRNPLPNID"/>
</dbReference>
<dbReference type="EMBL" id="JBCEZU010000221">
    <property type="protein sequence ID" value="KAK9522501.1"/>
    <property type="molecule type" value="Genomic_DNA"/>
</dbReference>
<evidence type="ECO:0000313" key="3">
    <source>
        <dbReference type="EMBL" id="KAK9522501.1"/>
    </source>
</evidence>
<organism evidence="3 4">
    <name type="scientific">Zoarces viviparus</name>
    <name type="common">Viviparous eelpout</name>
    <name type="synonym">Blennius viviparus</name>
    <dbReference type="NCBI Taxonomy" id="48416"/>
    <lineage>
        <taxon>Eukaryota</taxon>
        <taxon>Metazoa</taxon>
        <taxon>Chordata</taxon>
        <taxon>Craniata</taxon>
        <taxon>Vertebrata</taxon>
        <taxon>Euteleostomi</taxon>
        <taxon>Actinopterygii</taxon>
        <taxon>Neopterygii</taxon>
        <taxon>Teleostei</taxon>
        <taxon>Neoteleostei</taxon>
        <taxon>Acanthomorphata</taxon>
        <taxon>Eupercaria</taxon>
        <taxon>Perciformes</taxon>
        <taxon>Cottioidei</taxon>
        <taxon>Zoarcales</taxon>
        <taxon>Zoarcidae</taxon>
        <taxon>Zoarcinae</taxon>
        <taxon>Zoarces</taxon>
    </lineage>
</organism>
<gene>
    <name evidence="3" type="ORF">VZT92_018961</name>
</gene>
<feature type="region of interest" description="Disordered" evidence="1">
    <location>
        <begin position="93"/>
        <end position="134"/>
    </location>
</feature>
<feature type="compositionally biased region" description="Basic and acidic residues" evidence="1">
    <location>
        <begin position="160"/>
        <end position="176"/>
    </location>
</feature>
<dbReference type="AlphaFoldDB" id="A0AAW1EIG4"/>
<accession>A0AAW1EIG4</accession>
<protein>
    <recommendedName>
        <fullName evidence="2">Putative WW-binding domain-containing protein</fullName>
    </recommendedName>
</protein>
<proteinExistence type="predicted"/>
<dbReference type="Proteomes" id="UP001488805">
    <property type="component" value="Unassembled WGS sequence"/>
</dbReference>
<evidence type="ECO:0000256" key="1">
    <source>
        <dbReference type="SAM" id="MobiDB-lite"/>
    </source>
</evidence>
<name>A0AAW1EIG4_ZOAVI</name>
<feature type="domain" description="Putative WW-binding" evidence="2">
    <location>
        <begin position="140"/>
        <end position="178"/>
    </location>
</feature>